<dbReference type="HAMAP" id="MF_02126">
    <property type="entry name" value="RF_methyltr_PrmC"/>
    <property type="match status" value="1"/>
</dbReference>
<name>A0A0W0XRB9_9GAMM</name>
<evidence type="ECO:0000256" key="3">
    <source>
        <dbReference type="ARBA" id="ARBA00022691"/>
    </source>
</evidence>
<comment type="catalytic activity">
    <reaction evidence="4 5">
        <text>L-glutaminyl-[peptide chain release factor] + S-adenosyl-L-methionine = N(5)-methyl-L-glutaminyl-[peptide chain release factor] + S-adenosyl-L-homocysteine + H(+)</text>
        <dbReference type="Rhea" id="RHEA:42896"/>
        <dbReference type="Rhea" id="RHEA-COMP:10271"/>
        <dbReference type="Rhea" id="RHEA-COMP:10272"/>
        <dbReference type="ChEBI" id="CHEBI:15378"/>
        <dbReference type="ChEBI" id="CHEBI:30011"/>
        <dbReference type="ChEBI" id="CHEBI:57856"/>
        <dbReference type="ChEBI" id="CHEBI:59789"/>
        <dbReference type="ChEBI" id="CHEBI:61891"/>
        <dbReference type="EC" id="2.1.1.297"/>
    </reaction>
</comment>
<dbReference type="Pfam" id="PF05175">
    <property type="entry name" value="MTS"/>
    <property type="match status" value="1"/>
</dbReference>
<dbReference type="FunFam" id="3.40.50.150:FF:000053">
    <property type="entry name" value="Release factor glutamine methyltransferase"/>
    <property type="match status" value="1"/>
</dbReference>
<keyword evidence="2 5" id="KW-0808">Transferase</keyword>
<dbReference type="AlphaFoldDB" id="A0A0W0XRB9"/>
<sequence>MMDIKKALAEAMAILEPDNPDCRVDAEVLLAHVLIRSRSFLYSHPEVTLTSLQWNRFKALVEQRRQGHPIAYLTGIKEFWSLPIRVTKDTLIPRPETELLVEITLSQLHEVPEARILDLGTGSGAIALALAKEKPSWQIVASDFSEGALKTARENAASLGLDNIQFIHSDWFANIHEPAAFHAIVSNPPYIASADPHLHEGDVRFEPQTALISGETGLQALQHIISQSLARLCPSGLLLVEHGYDQKSAVASMLKDYGYKAIHCWQDWQGNDRVSGGKRNNG</sequence>
<dbReference type="STRING" id="458.Lrub_2038"/>
<feature type="binding site" evidence="5">
    <location>
        <begin position="187"/>
        <end position="190"/>
    </location>
    <ligand>
        <name>substrate</name>
    </ligand>
</feature>
<comment type="function">
    <text evidence="5">Methylates the class 1 translation termination release factors RF1/PrfA and RF2/PrfB on the glutamine residue of the universally conserved GGQ motif.</text>
</comment>
<reference evidence="8 9" key="1">
    <citation type="submission" date="2015-11" db="EMBL/GenBank/DDBJ databases">
        <title>Genomic analysis of 38 Legionella species identifies large and diverse effector repertoires.</title>
        <authorList>
            <person name="Burstein D."/>
            <person name="Amaro F."/>
            <person name="Zusman T."/>
            <person name="Lifshitz Z."/>
            <person name="Cohen O."/>
            <person name="Gilbert J.A."/>
            <person name="Pupko T."/>
            <person name="Shuman H.A."/>
            <person name="Segal G."/>
        </authorList>
    </citation>
    <scope>NUCLEOTIDE SEQUENCE [LARGE SCALE GENOMIC DNA]</scope>
    <source>
        <strain evidence="8 9">WA-270A-C2</strain>
    </source>
</reference>
<dbReference type="EMBL" id="LNYT01000020">
    <property type="protein sequence ID" value="KTD47116.1"/>
    <property type="molecule type" value="Genomic_DNA"/>
</dbReference>
<organism evidence="8 9">
    <name type="scientific">Legionella rubrilucens</name>
    <dbReference type="NCBI Taxonomy" id="458"/>
    <lineage>
        <taxon>Bacteria</taxon>
        <taxon>Pseudomonadati</taxon>
        <taxon>Pseudomonadota</taxon>
        <taxon>Gammaproteobacteria</taxon>
        <taxon>Legionellales</taxon>
        <taxon>Legionellaceae</taxon>
        <taxon>Legionella</taxon>
    </lineage>
</organism>
<dbReference type="Gene3D" id="3.40.50.150">
    <property type="entry name" value="Vaccinia Virus protein VP39"/>
    <property type="match status" value="1"/>
</dbReference>
<dbReference type="InterPro" id="IPR029063">
    <property type="entry name" value="SAM-dependent_MTases_sf"/>
</dbReference>
<comment type="similarity">
    <text evidence="5">Belongs to the protein N5-glutamine methyltransferase family. PrmC subfamily.</text>
</comment>
<evidence type="ECO:0000256" key="5">
    <source>
        <dbReference type="HAMAP-Rule" id="MF_02126"/>
    </source>
</evidence>
<gene>
    <name evidence="8" type="primary">hemK</name>
    <name evidence="5" type="synonym">prmC</name>
    <name evidence="8" type="ORF">Lrub_2038</name>
</gene>
<dbReference type="InterPro" id="IPR050320">
    <property type="entry name" value="N5-glutamine_MTase"/>
</dbReference>
<dbReference type="InterPro" id="IPR002052">
    <property type="entry name" value="DNA_methylase_N6_adenine_CS"/>
</dbReference>
<feature type="binding site" evidence="5">
    <location>
        <position position="171"/>
    </location>
    <ligand>
        <name>S-adenosyl-L-methionine</name>
        <dbReference type="ChEBI" id="CHEBI:59789"/>
    </ligand>
</feature>
<evidence type="ECO:0000259" key="6">
    <source>
        <dbReference type="Pfam" id="PF05175"/>
    </source>
</evidence>
<proteinExistence type="inferred from homology"/>
<dbReference type="InterPro" id="IPR019874">
    <property type="entry name" value="RF_methyltr_PrmC"/>
</dbReference>
<dbReference type="PATRIC" id="fig|458.5.peg.2127"/>
<comment type="caution">
    <text evidence="8">The sequence shown here is derived from an EMBL/GenBank/DDBJ whole genome shotgun (WGS) entry which is preliminary data.</text>
</comment>
<dbReference type="PROSITE" id="PS00092">
    <property type="entry name" value="N6_MTASE"/>
    <property type="match status" value="1"/>
</dbReference>
<dbReference type="Proteomes" id="UP000054608">
    <property type="component" value="Unassembled WGS sequence"/>
</dbReference>
<feature type="domain" description="Methyltransferase small" evidence="6">
    <location>
        <begin position="104"/>
        <end position="193"/>
    </location>
</feature>
<feature type="binding site" evidence="5">
    <location>
        <position position="143"/>
    </location>
    <ligand>
        <name>S-adenosyl-L-methionine</name>
        <dbReference type="ChEBI" id="CHEBI:59789"/>
    </ligand>
</feature>
<dbReference type="Pfam" id="PF17827">
    <property type="entry name" value="PrmC_N"/>
    <property type="match status" value="1"/>
</dbReference>
<evidence type="ECO:0000256" key="1">
    <source>
        <dbReference type="ARBA" id="ARBA00022603"/>
    </source>
</evidence>
<dbReference type="OrthoDB" id="9800643at2"/>
<feature type="binding site" evidence="5">
    <location>
        <position position="187"/>
    </location>
    <ligand>
        <name>S-adenosyl-L-methionine</name>
        <dbReference type="ChEBI" id="CHEBI:59789"/>
    </ligand>
</feature>
<keyword evidence="3 5" id="KW-0949">S-adenosyl-L-methionine</keyword>
<dbReference type="PANTHER" id="PTHR18895:SF74">
    <property type="entry name" value="MTRF1L RELEASE FACTOR GLUTAMINE METHYLTRANSFERASE"/>
    <property type="match status" value="1"/>
</dbReference>
<keyword evidence="9" id="KW-1185">Reference proteome</keyword>
<accession>A0A0W0XRB9</accession>
<protein>
    <recommendedName>
        <fullName evidence="5">Release factor glutamine methyltransferase</fullName>
        <shortName evidence="5">RF MTase</shortName>
        <ecNumber evidence="5">2.1.1.297</ecNumber>
    </recommendedName>
    <alternativeName>
        <fullName evidence="5">N5-glutamine methyltransferase PrmC</fullName>
    </alternativeName>
    <alternativeName>
        <fullName evidence="5">Protein-(glutamine-N5) MTase PrmC</fullName>
    </alternativeName>
    <alternativeName>
        <fullName evidence="5">Protein-glutamine N-methyltransferase PrmC</fullName>
    </alternativeName>
</protein>
<dbReference type="NCBIfam" id="TIGR03534">
    <property type="entry name" value="RF_mod_PrmC"/>
    <property type="match status" value="1"/>
</dbReference>
<dbReference type="GO" id="GO:0102559">
    <property type="term" value="F:peptide chain release factor N(5)-glutamine methyltransferase activity"/>
    <property type="evidence" value="ECO:0007669"/>
    <property type="project" value="UniProtKB-EC"/>
</dbReference>
<dbReference type="Gene3D" id="1.10.8.10">
    <property type="entry name" value="DNA helicase RuvA subunit, C-terminal domain"/>
    <property type="match status" value="1"/>
</dbReference>
<dbReference type="InterPro" id="IPR007848">
    <property type="entry name" value="Small_mtfrase_dom"/>
</dbReference>
<feature type="domain" description="Release factor glutamine methyltransferase N-terminal" evidence="7">
    <location>
        <begin position="7"/>
        <end position="75"/>
    </location>
</feature>
<dbReference type="RefSeq" id="WP_058532025.1">
    <property type="nucleotide sequence ID" value="NZ_CAAAIN010000002.1"/>
</dbReference>
<dbReference type="InterPro" id="IPR004556">
    <property type="entry name" value="HemK-like"/>
</dbReference>
<evidence type="ECO:0000313" key="8">
    <source>
        <dbReference type="EMBL" id="KTD47116.1"/>
    </source>
</evidence>
<dbReference type="EC" id="2.1.1.297" evidence="5"/>
<dbReference type="CDD" id="cd02440">
    <property type="entry name" value="AdoMet_MTases"/>
    <property type="match status" value="1"/>
</dbReference>
<dbReference type="InterPro" id="IPR040758">
    <property type="entry name" value="PrmC_N"/>
</dbReference>
<feature type="binding site" evidence="5">
    <location>
        <begin position="120"/>
        <end position="124"/>
    </location>
    <ligand>
        <name>S-adenosyl-L-methionine</name>
        <dbReference type="ChEBI" id="CHEBI:59789"/>
    </ligand>
</feature>
<dbReference type="GO" id="GO:0003676">
    <property type="term" value="F:nucleic acid binding"/>
    <property type="evidence" value="ECO:0007669"/>
    <property type="project" value="InterPro"/>
</dbReference>
<dbReference type="GO" id="GO:0032259">
    <property type="term" value="P:methylation"/>
    <property type="evidence" value="ECO:0007669"/>
    <property type="project" value="UniProtKB-KW"/>
</dbReference>
<evidence type="ECO:0000313" key="9">
    <source>
        <dbReference type="Proteomes" id="UP000054608"/>
    </source>
</evidence>
<dbReference type="PANTHER" id="PTHR18895">
    <property type="entry name" value="HEMK METHYLTRANSFERASE"/>
    <property type="match status" value="1"/>
</dbReference>
<evidence type="ECO:0000256" key="4">
    <source>
        <dbReference type="ARBA" id="ARBA00048391"/>
    </source>
</evidence>
<keyword evidence="1 5" id="KW-0489">Methyltransferase</keyword>
<dbReference type="SUPFAM" id="SSF53335">
    <property type="entry name" value="S-adenosyl-L-methionine-dependent methyltransferases"/>
    <property type="match status" value="1"/>
</dbReference>
<dbReference type="NCBIfam" id="TIGR00536">
    <property type="entry name" value="hemK_fam"/>
    <property type="match status" value="1"/>
</dbReference>
<evidence type="ECO:0000256" key="2">
    <source>
        <dbReference type="ARBA" id="ARBA00022679"/>
    </source>
</evidence>
<evidence type="ECO:0000259" key="7">
    <source>
        <dbReference type="Pfam" id="PF17827"/>
    </source>
</evidence>